<feature type="compositionally biased region" description="Low complexity" evidence="1">
    <location>
        <begin position="594"/>
        <end position="605"/>
    </location>
</feature>
<feature type="compositionally biased region" description="Polar residues" evidence="1">
    <location>
        <begin position="395"/>
        <end position="427"/>
    </location>
</feature>
<accession>A0A9P5M9N7</accession>
<feature type="compositionally biased region" description="Polar residues" evidence="1">
    <location>
        <begin position="262"/>
        <end position="271"/>
    </location>
</feature>
<sequence length="887" mass="99228">MRNEMSVGTSSDIRKASILCRDVYRKCREAGAQYEEIRREVKGLYGVVRELKEEEEERNGEWDEGNWERVEGIIGDCEGTLRQLDGLLGRYGRNGGGRLGSNEMDQLGGIRVRLISHKKNISHFLDSLLDEEEGGDASGTEGLDGKGELDMLLDKVDDIAADRSRRVGTLQMMGSENEDEEDNLQIWKWFRRNLVGEGVNRVVLERHKDVLIAYIRQMEQDGLLIENPSASTPQTSPRTSHKGRWDSTHSESPHAQVAPASFDNTNINSGRNDPGAKEMIQREDNIKFPPAMKFQRPKPESLVDSYPYPGQNISSTSHRQLSPPLTPKISTTDLDISESHCGKDISGSKLNSEDNTSSGHQTISRYPVNSNHNNTSIIQTSDLLLLPCFTTSNSQLLPPSSPGSWNSKSYSNSYLNESPNEHIQSQAELKKMTLRPKHSSDPVQKSSPRTSGVRFDLPDANQSSKTHTPTPSSGNNPHDSTIPIPIPTSILKSKIAPDSSGHEIPQDAKWTKVKRSLISPEVLVKDGRRFEARPEFVAILGILTKEEIQQYAERSHVLREERWWRNHPEQRERRERRESSERSRRRNSEDEESSSCSSDSSSEMSSDSDSDINEHRKRGEKRNGDARGNGRRGDEWEERGERRERKGRSERYNRRERDREANYTFAPQSQPQPQPQHFSPSPYSASNNSLPGRGMEIPGINQTPNGYAPLGSFPGQQNYSQQGYPPPPQHQPPYPTPNQFPQPPYPQGQGPPPQINQNQYLSPNLYAPYSTSPSGSSPTYAPNPSYTPHNSRRHQSHSHSHSHSRSPHSHSHSHSHHSRSRSRRSRDADPRSSEPRRQNSGTPSANTSLGSSSSKWRDHLAAAGIGGGLGGAAAGLWEVLSEAAEGF</sequence>
<feature type="compositionally biased region" description="Polar residues" evidence="1">
    <location>
        <begin position="838"/>
        <end position="854"/>
    </location>
</feature>
<feature type="compositionally biased region" description="Pro residues" evidence="1">
    <location>
        <begin position="724"/>
        <end position="754"/>
    </location>
</feature>
<feature type="compositionally biased region" description="Polar residues" evidence="1">
    <location>
        <begin position="228"/>
        <end position="238"/>
    </location>
</feature>
<reference evidence="3 4" key="1">
    <citation type="journal article" date="2020" name="Genome Biol. Evol.">
        <title>Comparative genomics of Sclerotiniaceae.</title>
        <authorList>
            <person name="Valero Jimenez C.A."/>
            <person name="Steentjes M."/>
            <person name="Scholten O.E."/>
            <person name="Van Kan J.A.L."/>
        </authorList>
    </citation>
    <scope>NUCLEOTIDE SEQUENCE [LARGE SCALE GENOMIC DNA]</scope>
    <source>
        <strain evidence="3 4">MUCL 94</strain>
    </source>
</reference>
<protein>
    <recommendedName>
        <fullName evidence="2">DUF8035 domain-containing protein</fullName>
    </recommendedName>
</protein>
<feature type="region of interest" description="Disordered" evidence="1">
    <location>
        <begin position="225"/>
        <end position="276"/>
    </location>
</feature>
<dbReference type="AlphaFoldDB" id="A0A9P5M9N7"/>
<feature type="compositionally biased region" description="Basic residues" evidence="1">
    <location>
        <begin position="790"/>
        <end position="824"/>
    </location>
</feature>
<feature type="region of interest" description="Disordered" evidence="1">
    <location>
        <begin position="337"/>
        <end position="370"/>
    </location>
</feature>
<feature type="compositionally biased region" description="Polar residues" evidence="1">
    <location>
        <begin position="460"/>
        <end position="479"/>
    </location>
</feature>
<feature type="domain" description="DUF8035" evidence="2">
    <location>
        <begin position="507"/>
        <end position="561"/>
    </location>
</feature>
<name>A0A9P5M9N7_9HELO</name>
<dbReference type="PANTHER" id="PTHR42081:SF2">
    <property type="entry name" value="NIPPED-B-LIKE PROTEIN B"/>
    <property type="match status" value="1"/>
</dbReference>
<dbReference type="Pfam" id="PF26118">
    <property type="entry name" value="DUF8035"/>
    <property type="match status" value="1"/>
</dbReference>
<feature type="compositionally biased region" description="Basic and acidic residues" evidence="1">
    <location>
        <begin position="243"/>
        <end position="252"/>
    </location>
</feature>
<proteinExistence type="predicted"/>
<feature type="compositionally biased region" description="Low complexity" evidence="1">
    <location>
        <begin position="714"/>
        <end position="723"/>
    </location>
</feature>
<feature type="compositionally biased region" description="Polar residues" evidence="1">
    <location>
        <begin position="348"/>
        <end position="370"/>
    </location>
</feature>
<feature type="compositionally biased region" description="Low complexity" evidence="1">
    <location>
        <begin position="667"/>
        <end position="684"/>
    </location>
</feature>
<gene>
    <name evidence="3" type="ORF">EAE97_000053</name>
</gene>
<organism evidence="3 4">
    <name type="scientific">Botrytis byssoidea</name>
    <dbReference type="NCBI Taxonomy" id="139641"/>
    <lineage>
        <taxon>Eukaryota</taxon>
        <taxon>Fungi</taxon>
        <taxon>Dikarya</taxon>
        <taxon>Ascomycota</taxon>
        <taxon>Pezizomycotina</taxon>
        <taxon>Leotiomycetes</taxon>
        <taxon>Helotiales</taxon>
        <taxon>Sclerotiniaceae</taxon>
        <taxon>Botrytis</taxon>
    </lineage>
</organism>
<evidence type="ECO:0000256" key="1">
    <source>
        <dbReference type="SAM" id="MobiDB-lite"/>
    </source>
</evidence>
<feature type="compositionally biased region" description="Low complexity" evidence="1">
    <location>
        <begin position="755"/>
        <end position="782"/>
    </location>
</feature>
<dbReference type="PANTHER" id="PTHR42081">
    <property type="entry name" value="ZINC FINGER PROTEIN DHHC DOMAIN CONTAINING PROTEIN"/>
    <property type="match status" value="1"/>
</dbReference>
<feature type="compositionally biased region" description="Basic and acidic residues" evidence="1">
    <location>
        <begin position="631"/>
        <end position="661"/>
    </location>
</feature>
<feature type="compositionally biased region" description="Basic and acidic residues" evidence="1">
    <location>
        <begin position="568"/>
        <end position="588"/>
    </location>
</feature>
<evidence type="ECO:0000313" key="4">
    <source>
        <dbReference type="Proteomes" id="UP000710849"/>
    </source>
</evidence>
<dbReference type="Proteomes" id="UP000710849">
    <property type="component" value="Unassembled WGS sequence"/>
</dbReference>
<feature type="region of interest" description="Disordered" evidence="1">
    <location>
        <begin position="568"/>
        <end position="855"/>
    </location>
</feature>
<keyword evidence="4" id="KW-1185">Reference proteome</keyword>
<dbReference type="GeneID" id="62143642"/>
<dbReference type="InterPro" id="IPR058348">
    <property type="entry name" value="DUF8035"/>
</dbReference>
<feature type="compositionally biased region" description="Polar residues" evidence="1">
    <location>
        <begin position="441"/>
        <end position="450"/>
    </location>
</feature>
<evidence type="ECO:0000313" key="3">
    <source>
        <dbReference type="EMBL" id="KAF7954794.1"/>
    </source>
</evidence>
<dbReference type="EMBL" id="RCSW01000001">
    <property type="protein sequence ID" value="KAF7954794.1"/>
    <property type="molecule type" value="Genomic_DNA"/>
</dbReference>
<feature type="region of interest" description="Disordered" evidence="1">
    <location>
        <begin position="395"/>
        <end position="485"/>
    </location>
</feature>
<comment type="caution">
    <text evidence="3">The sequence shown here is derived from an EMBL/GenBank/DDBJ whole genome shotgun (WGS) entry which is preliminary data.</text>
</comment>
<feature type="compositionally biased region" description="Basic and acidic residues" evidence="1">
    <location>
        <begin position="825"/>
        <end position="837"/>
    </location>
</feature>
<evidence type="ECO:0000259" key="2">
    <source>
        <dbReference type="Pfam" id="PF26118"/>
    </source>
</evidence>
<dbReference type="RefSeq" id="XP_038737924.1">
    <property type="nucleotide sequence ID" value="XM_038870563.1"/>
</dbReference>